<name>R7YT79_CONA1</name>
<evidence type="ECO:0000256" key="5">
    <source>
        <dbReference type="ARBA" id="ARBA00022827"/>
    </source>
</evidence>
<feature type="chain" id="PRO_5004450785" description="Prenylcysteine lyase domain-containing protein" evidence="8">
    <location>
        <begin position="23"/>
        <end position="532"/>
    </location>
</feature>
<dbReference type="eggNOG" id="ENOG502QSHJ">
    <property type="taxonomic scope" value="Eukaryota"/>
</dbReference>
<organism evidence="10 11">
    <name type="scientific">Coniosporium apollinis (strain CBS 100218)</name>
    <name type="common">Rock-inhabiting black yeast</name>
    <dbReference type="NCBI Taxonomy" id="1168221"/>
    <lineage>
        <taxon>Eukaryota</taxon>
        <taxon>Fungi</taxon>
        <taxon>Dikarya</taxon>
        <taxon>Ascomycota</taxon>
        <taxon>Pezizomycotina</taxon>
        <taxon>Dothideomycetes</taxon>
        <taxon>Dothideomycetes incertae sedis</taxon>
        <taxon>Coniosporium</taxon>
    </lineage>
</organism>
<dbReference type="GeneID" id="19901626"/>
<accession>R7YT79</accession>
<keyword evidence="4 8" id="KW-0732">Signal</keyword>
<evidence type="ECO:0000256" key="6">
    <source>
        <dbReference type="ARBA" id="ARBA00023002"/>
    </source>
</evidence>
<dbReference type="Pfam" id="PF13450">
    <property type="entry name" value="NAD_binding_8"/>
    <property type="match status" value="1"/>
</dbReference>
<evidence type="ECO:0000256" key="1">
    <source>
        <dbReference type="ARBA" id="ARBA00001974"/>
    </source>
</evidence>
<evidence type="ECO:0000256" key="8">
    <source>
        <dbReference type="SAM" id="SignalP"/>
    </source>
</evidence>
<proteinExistence type="inferred from homology"/>
<dbReference type="RefSeq" id="XP_007780397.1">
    <property type="nucleotide sequence ID" value="XM_007782207.1"/>
</dbReference>
<dbReference type="PIRSF" id="PIRSF036292">
    <property type="entry name" value="Prenylcysteine_oxidase"/>
    <property type="match status" value="1"/>
</dbReference>
<evidence type="ECO:0000259" key="9">
    <source>
        <dbReference type="Pfam" id="PF07156"/>
    </source>
</evidence>
<sequence>MRLNNFAFAGLWSASLAQASDGRNLRGGQEPLSIQTGTKRAAIVGAGAGGSSAAYHLRHYATEAGINLNITVYERNPYIGGRSTTVNVYDDPNEPVELGASIFVKINKILVDAAESFNLSTSSIRNARPRSQDSDALGVWNGADFVFIQSGSSSWWDIAKLLWKYGLAPIRTNNLMKRTVGKFLQMYEAPHFPWPSLSQVAFDLGLTAVTAATGEQYLKENNIDSRFAEEIVQASTRVNYAQNLPLIHGLETMVCMATDGAMSVEGGNWRIFSGMIDAASADLRLNTSVVAIEKQQDGTYAVHSKPTMAEEISRTDDMPVELFDSVVLAGPLQFSNIKISDIESAGTESTSPPRHLPDAIPYVQLHVTLFTSKHPLYPPVFNQPLDKPLPSTILTTLQPYEHPGTNPDGVGAAGFFSISTLRKTAKGEYLYKVFSPRPVDDSFLRRITGYPPDESTSEEVGNPAVTWIYRKVWHSYPYEYPRVTFEELKLDKNLWYTSGIESFISTMETSALMGKNVARLVVNEWVKKESQA</sequence>
<comment type="cofactor">
    <cofactor evidence="1">
        <name>FAD</name>
        <dbReference type="ChEBI" id="CHEBI:57692"/>
    </cofactor>
</comment>
<evidence type="ECO:0000313" key="10">
    <source>
        <dbReference type="EMBL" id="EON65080.1"/>
    </source>
</evidence>
<keyword evidence="5" id="KW-0274">FAD</keyword>
<dbReference type="GO" id="GO:0001735">
    <property type="term" value="F:prenylcysteine oxidase activity"/>
    <property type="evidence" value="ECO:0007669"/>
    <property type="project" value="InterPro"/>
</dbReference>
<keyword evidence="7" id="KW-0325">Glycoprotein</keyword>
<dbReference type="PANTHER" id="PTHR15944:SF0">
    <property type="entry name" value="PRENYLCYSTEINE LYASE DOMAIN-CONTAINING PROTEIN"/>
    <property type="match status" value="1"/>
</dbReference>
<comment type="similarity">
    <text evidence="2">Belongs to the prenylcysteine oxidase family.</text>
</comment>
<dbReference type="InterPro" id="IPR010795">
    <property type="entry name" value="Prenylcys_lyase"/>
</dbReference>
<dbReference type="InterPro" id="IPR017046">
    <property type="entry name" value="Prenylcysteine_Oxase1"/>
</dbReference>
<dbReference type="PANTHER" id="PTHR15944">
    <property type="entry name" value="FARNESYLCYSTEINE LYASE"/>
    <property type="match status" value="1"/>
</dbReference>
<evidence type="ECO:0000256" key="4">
    <source>
        <dbReference type="ARBA" id="ARBA00022729"/>
    </source>
</evidence>
<dbReference type="Pfam" id="PF07156">
    <property type="entry name" value="Prenylcys_lyase"/>
    <property type="match status" value="1"/>
</dbReference>
<dbReference type="OMA" id="SIGIWDG"/>
<keyword evidence="6" id="KW-0560">Oxidoreductase</keyword>
<protein>
    <recommendedName>
        <fullName evidence="9">Prenylcysteine lyase domain-containing protein</fullName>
    </recommendedName>
</protein>
<gene>
    <name evidence="10" type="ORF">W97_04315</name>
</gene>
<keyword evidence="11" id="KW-1185">Reference proteome</keyword>
<dbReference type="STRING" id="1168221.R7YT79"/>
<evidence type="ECO:0000256" key="3">
    <source>
        <dbReference type="ARBA" id="ARBA00022630"/>
    </source>
</evidence>
<evidence type="ECO:0000256" key="2">
    <source>
        <dbReference type="ARBA" id="ARBA00009967"/>
    </source>
</evidence>
<dbReference type="Gene3D" id="3.50.50.60">
    <property type="entry name" value="FAD/NAD(P)-binding domain"/>
    <property type="match status" value="1"/>
</dbReference>
<keyword evidence="3" id="KW-0285">Flavoprotein</keyword>
<dbReference type="HOGENOM" id="CLU_021176_0_0_1"/>
<dbReference type="GO" id="GO:0030328">
    <property type="term" value="P:prenylcysteine catabolic process"/>
    <property type="evidence" value="ECO:0007669"/>
    <property type="project" value="InterPro"/>
</dbReference>
<evidence type="ECO:0000313" key="11">
    <source>
        <dbReference type="Proteomes" id="UP000016924"/>
    </source>
</evidence>
<dbReference type="AlphaFoldDB" id="R7YT79"/>
<dbReference type="Proteomes" id="UP000016924">
    <property type="component" value="Unassembled WGS sequence"/>
</dbReference>
<feature type="domain" description="Prenylcysteine lyase" evidence="9">
    <location>
        <begin position="151"/>
        <end position="530"/>
    </location>
</feature>
<dbReference type="SUPFAM" id="SSF51905">
    <property type="entry name" value="FAD/NAD(P)-binding domain"/>
    <property type="match status" value="1"/>
</dbReference>
<reference evidence="11" key="1">
    <citation type="submission" date="2012-06" db="EMBL/GenBank/DDBJ databases">
        <title>The genome sequence of Coniosporium apollinis CBS 100218.</title>
        <authorList>
            <consortium name="The Broad Institute Genome Sequencing Platform"/>
            <person name="Cuomo C."/>
            <person name="Gorbushina A."/>
            <person name="Noack S."/>
            <person name="Walker B."/>
            <person name="Young S.K."/>
            <person name="Zeng Q."/>
            <person name="Gargeya S."/>
            <person name="Fitzgerald M."/>
            <person name="Haas B."/>
            <person name="Abouelleil A."/>
            <person name="Alvarado L."/>
            <person name="Arachchi H.M."/>
            <person name="Berlin A.M."/>
            <person name="Chapman S.B."/>
            <person name="Goldberg J."/>
            <person name="Griggs A."/>
            <person name="Gujja S."/>
            <person name="Hansen M."/>
            <person name="Howarth C."/>
            <person name="Imamovic A."/>
            <person name="Larimer J."/>
            <person name="McCowan C."/>
            <person name="Montmayeur A."/>
            <person name="Murphy C."/>
            <person name="Neiman D."/>
            <person name="Pearson M."/>
            <person name="Priest M."/>
            <person name="Roberts A."/>
            <person name="Saif S."/>
            <person name="Shea T."/>
            <person name="Sisk P."/>
            <person name="Sykes S."/>
            <person name="Wortman J."/>
            <person name="Nusbaum C."/>
            <person name="Birren B."/>
        </authorList>
    </citation>
    <scope>NUCLEOTIDE SEQUENCE [LARGE SCALE GENOMIC DNA]</scope>
    <source>
        <strain evidence="11">CBS 100218</strain>
    </source>
</reference>
<evidence type="ECO:0000256" key="7">
    <source>
        <dbReference type="ARBA" id="ARBA00023180"/>
    </source>
</evidence>
<feature type="signal peptide" evidence="8">
    <location>
        <begin position="1"/>
        <end position="22"/>
    </location>
</feature>
<dbReference type="OrthoDB" id="437369at2759"/>
<dbReference type="EMBL" id="JH767572">
    <property type="protein sequence ID" value="EON65080.1"/>
    <property type="molecule type" value="Genomic_DNA"/>
</dbReference>
<dbReference type="GO" id="GO:0030327">
    <property type="term" value="P:prenylated protein catabolic process"/>
    <property type="evidence" value="ECO:0007669"/>
    <property type="project" value="TreeGrafter"/>
</dbReference>
<dbReference type="InterPro" id="IPR036188">
    <property type="entry name" value="FAD/NAD-bd_sf"/>
</dbReference>